<dbReference type="eggNOG" id="KOG2359">
    <property type="taxonomic scope" value="Eukaryota"/>
</dbReference>
<dbReference type="InParanoid" id="A7RZE9"/>
<dbReference type="InterPro" id="IPR031737">
    <property type="entry name" value="CNDH2_C"/>
</dbReference>
<dbReference type="Pfam" id="PF06278">
    <property type="entry name" value="CNDH2_N"/>
    <property type="match status" value="1"/>
</dbReference>
<dbReference type="InterPro" id="IPR031739">
    <property type="entry name" value="Ncaph2"/>
</dbReference>
<evidence type="ECO:0000256" key="7">
    <source>
        <dbReference type="SAM" id="MobiDB-lite"/>
    </source>
</evidence>
<dbReference type="Pfam" id="PF16869">
    <property type="entry name" value="CNDH2_M"/>
    <property type="match status" value="1"/>
</dbReference>
<evidence type="ECO:0000256" key="3">
    <source>
        <dbReference type="ARBA" id="ARBA00016903"/>
    </source>
</evidence>
<reference evidence="11 12" key="1">
    <citation type="journal article" date="2007" name="Science">
        <title>Sea anemone genome reveals ancestral eumetazoan gene repertoire and genomic organization.</title>
        <authorList>
            <person name="Putnam N.H."/>
            <person name="Srivastava M."/>
            <person name="Hellsten U."/>
            <person name="Dirks B."/>
            <person name="Chapman J."/>
            <person name="Salamov A."/>
            <person name="Terry A."/>
            <person name="Shapiro H."/>
            <person name="Lindquist E."/>
            <person name="Kapitonov V.V."/>
            <person name="Jurka J."/>
            <person name="Genikhovich G."/>
            <person name="Grigoriev I.V."/>
            <person name="Lucas S.M."/>
            <person name="Steele R.E."/>
            <person name="Finnerty J.R."/>
            <person name="Technau U."/>
            <person name="Martindale M.Q."/>
            <person name="Rokhsar D.S."/>
        </authorList>
    </citation>
    <scope>NUCLEOTIDE SEQUENCE [LARGE SCALE GENOMIC DNA]</scope>
    <source>
        <strain evidence="12">CH2 X CH6</strain>
    </source>
</reference>
<proteinExistence type="inferred from homology"/>
<gene>
    <name evidence="11" type="ORF">NEMVEDRAFT_v1g232486</name>
</gene>
<dbReference type="GO" id="GO:0000796">
    <property type="term" value="C:condensin complex"/>
    <property type="evidence" value="ECO:0000318"/>
    <property type="project" value="GO_Central"/>
</dbReference>
<dbReference type="EMBL" id="DS469557">
    <property type="protein sequence ID" value="EDO43078.1"/>
    <property type="molecule type" value="Genomic_DNA"/>
</dbReference>
<evidence type="ECO:0000256" key="4">
    <source>
        <dbReference type="ARBA" id="ARBA00023067"/>
    </source>
</evidence>
<keyword evidence="4" id="KW-0226">DNA condensation</keyword>
<comment type="similarity">
    <text evidence="2">Belongs to the CND2 H2 (condensin-2 subunit 2) family.</text>
</comment>
<feature type="non-terminal residue" evidence="11">
    <location>
        <position position="559"/>
    </location>
</feature>
<feature type="region of interest" description="Disordered" evidence="7">
    <location>
        <begin position="427"/>
        <end position="473"/>
    </location>
</feature>
<dbReference type="Pfam" id="PF16858">
    <property type="entry name" value="CNDH2_C"/>
    <property type="match status" value="1"/>
</dbReference>
<dbReference type="OMA" id="FDPPEHK"/>
<evidence type="ECO:0000313" key="12">
    <source>
        <dbReference type="Proteomes" id="UP000001593"/>
    </source>
</evidence>
<evidence type="ECO:0000313" key="11">
    <source>
        <dbReference type="EMBL" id="EDO43078.1"/>
    </source>
</evidence>
<dbReference type="PhylomeDB" id="A7RZE9"/>
<dbReference type="PANTHER" id="PTHR14324:SF3">
    <property type="entry name" value="CONDENSIN-2 COMPLEX SUBUNIT H2"/>
    <property type="match status" value="1"/>
</dbReference>
<sequence>MPTQVASNPDGDLMSRYSHLLQPIRDMTKNWDIDVATQLEEYLQEIEKIQISFDGGKTSMNFAEAALLIQGSACIYSKKVEYLYTLVYQTLDLIASKKRLQQAASVDENGQDKDTTFKEEDDFLSLDDIKEAKNIDLKEDIDCLAESPLIPRTPLALIPLGEKERQDVLLSQTGEVLGSRNDFKMNTCCIHKSGALILDLAHLSLLDNSFSRLPTSTPQQAMAKETITDPKPVLEEQVVTDSQAQDISMIGPGDNHYDDDDDGNGCEDLAGDAIEEHAYDEQAEDVPEERMQLRQKHAPAVAALSKATSRDPWELLDPHAPKSNDEKPFRKGRPFKLPPSILGMAKETKRKRKRTEANPSHPVLIPIHEFCAMAFHSHSSKFPKNPLKAPAMKEFEYLFWVEYRRRQELDKKQKKILAQYLTEEQFDELNAPDPEIDENEPFPQDDYGDIGSNDQDDDEDEAGGFCDPRHDDEQTIVNIPPMALEEAAADVLVVSSYEDLVRKYVEGYLMEAQQYAQETDLSKRVRTWENKILPTLEEEEKHAPFDIHKYGEDVLHSFQ</sequence>
<dbReference type="AlphaFoldDB" id="A7RZE9"/>
<feature type="domain" description="Condensin II complex subunit H2 N-terminal" evidence="8">
    <location>
        <begin position="15"/>
        <end position="130"/>
    </location>
</feature>
<evidence type="ECO:0000256" key="2">
    <source>
        <dbReference type="ARBA" id="ARBA00007844"/>
    </source>
</evidence>
<feature type="compositionally biased region" description="Basic and acidic residues" evidence="7">
    <location>
        <begin position="308"/>
        <end position="329"/>
    </location>
</feature>
<dbReference type="STRING" id="45351.A7RZE9"/>
<feature type="domain" description="Condensin II complex subunit H2 middle" evidence="10">
    <location>
        <begin position="152"/>
        <end position="263"/>
    </location>
</feature>
<evidence type="ECO:0000259" key="9">
    <source>
        <dbReference type="Pfam" id="PF16858"/>
    </source>
</evidence>
<keyword evidence="12" id="KW-1185">Reference proteome</keyword>
<name>A7RZE9_NEMVE</name>
<accession>A7RZE9</accession>
<evidence type="ECO:0000256" key="6">
    <source>
        <dbReference type="ARBA" id="ARBA00030479"/>
    </source>
</evidence>
<dbReference type="InterPro" id="IPR009378">
    <property type="entry name" value="H2_N"/>
</dbReference>
<dbReference type="PANTHER" id="PTHR14324">
    <property type="entry name" value="CONDENSIN-2 COMPLEX SUBUNIT H2"/>
    <property type="match status" value="1"/>
</dbReference>
<dbReference type="KEGG" id="nve:5514994"/>
<organism evidence="11 12">
    <name type="scientific">Nematostella vectensis</name>
    <name type="common">Starlet sea anemone</name>
    <dbReference type="NCBI Taxonomy" id="45351"/>
    <lineage>
        <taxon>Eukaryota</taxon>
        <taxon>Metazoa</taxon>
        <taxon>Cnidaria</taxon>
        <taxon>Anthozoa</taxon>
        <taxon>Hexacorallia</taxon>
        <taxon>Actiniaria</taxon>
        <taxon>Edwardsiidae</taxon>
        <taxon>Nematostella</taxon>
    </lineage>
</organism>
<comment type="subcellular location">
    <subcellularLocation>
        <location evidence="1">Nucleus</location>
    </subcellularLocation>
</comment>
<evidence type="ECO:0000259" key="10">
    <source>
        <dbReference type="Pfam" id="PF16869"/>
    </source>
</evidence>
<keyword evidence="5" id="KW-0539">Nucleus</keyword>
<evidence type="ECO:0000259" key="8">
    <source>
        <dbReference type="Pfam" id="PF06278"/>
    </source>
</evidence>
<evidence type="ECO:0000256" key="5">
    <source>
        <dbReference type="ARBA" id="ARBA00023242"/>
    </source>
</evidence>
<evidence type="ECO:0000256" key="1">
    <source>
        <dbReference type="ARBA" id="ARBA00004123"/>
    </source>
</evidence>
<dbReference type="GO" id="GO:0005634">
    <property type="term" value="C:nucleus"/>
    <property type="evidence" value="ECO:0000318"/>
    <property type="project" value="GO_Central"/>
</dbReference>
<protein>
    <recommendedName>
        <fullName evidence="3">Condensin-2 complex subunit H2</fullName>
    </recommendedName>
    <alternativeName>
        <fullName evidence="6">Non-SMC condensin II complex subunit H2</fullName>
    </alternativeName>
</protein>
<feature type="region of interest" description="Disordered" evidence="7">
    <location>
        <begin position="306"/>
        <end position="340"/>
    </location>
</feature>
<dbReference type="HOGENOM" id="CLU_010569_0_0_1"/>
<dbReference type="Proteomes" id="UP000001593">
    <property type="component" value="Unassembled WGS sequence"/>
</dbReference>
<dbReference type="GO" id="GO:0051306">
    <property type="term" value="P:mitotic sister chromatid separation"/>
    <property type="evidence" value="ECO:0000318"/>
    <property type="project" value="GO_Central"/>
</dbReference>
<dbReference type="GO" id="GO:0010032">
    <property type="term" value="P:meiotic chromosome condensation"/>
    <property type="evidence" value="ECO:0000318"/>
    <property type="project" value="GO_Central"/>
</dbReference>
<dbReference type="GO" id="GO:0003682">
    <property type="term" value="F:chromatin binding"/>
    <property type="evidence" value="ECO:0000318"/>
    <property type="project" value="GO_Central"/>
</dbReference>
<feature type="domain" description="Condensin-2 complex subunit H2 C-terminal" evidence="9">
    <location>
        <begin position="496"/>
        <end position="559"/>
    </location>
</feature>
<dbReference type="InterPro" id="IPR031719">
    <property type="entry name" value="H2_M"/>
</dbReference>